<feature type="compositionally biased region" description="Basic and acidic residues" evidence="1">
    <location>
        <begin position="318"/>
        <end position="332"/>
    </location>
</feature>
<sequence>METVHYYQVANKDTHEERRLQIEKLDEWRAHKPRTHDKPKLRQNKPDTSPNQLKVGNKVLLDATDPHIVTTTPNEEILLIVLSIFPFGTMEVSHPKFDTFKHTRLGTRTCLKPWPNRGRDTAVRYGRVEAGHDFHKTWGAINPHSRATWPWVNLIGDHGHGNGKPRACQGQGSILFLRHGRGAISDTTCIDWAAVEQVQLADAIRALLRSKASALAPSLRYLHAILAHTLTGRRESTSVFNTHNAYYLWCMANAHVTDLAYFIAFAICHQTERHRKRGITTMLHMRMIEHRRGTDPLQYRLSHAIDEEDVEDIPDDVPPQHEEPSTTPPRERLVHADASLAHLSDRLAHFK</sequence>
<evidence type="ECO:0000313" key="3">
    <source>
        <dbReference type="Proteomes" id="UP000239757"/>
    </source>
</evidence>
<feature type="compositionally biased region" description="Basic and acidic residues" evidence="1">
    <location>
        <begin position="30"/>
        <end position="40"/>
    </location>
</feature>
<evidence type="ECO:0000313" key="2">
    <source>
        <dbReference type="EMBL" id="PPS19171.1"/>
    </source>
</evidence>
<proteinExistence type="predicted"/>
<evidence type="ECO:0000256" key="1">
    <source>
        <dbReference type="SAM" id="MobiDB-lite"/>
    </source>
</evidence>
<organism evidence="2 3">
    <name type="scientific">Gossypium barbadense</name>
    <name type="common">Sea Island cotton</name>
    <name type="synonym">Hibiscus barbadensis</name>
    <dbReference type="NCBI Taxonomy" id="3634"/>
    <lineage>
        <taxon>Eukaryota</taxon>
        <taxon>Viridiplantae</taxon>
        <taxon>Streptophyta</taxon>
        <taxon>Embryophyta</taxon>
        <taxon>Tracheophyta</taxon>
        <taxon>Spermatophyta</taxon>
        <taxon>Magnoliopsida</taxon>
        <taxon>eudicotyledons</taxon>
        <taxon>Gunneridae</taxon>
        <taxon>Pentapetalae</taxon>
        <taxon>rosids</taxon>
        <taxon>malvids</taxon>
        <taxon>Malvales</taxon>
        <taxon>Malvaceae</taxon>
        <taxon>Malvoideae</taxon>
        <taxon>Gossypium</taxon>
    </lineage>
</organism>
<feature type="region of interest" description="Disordered" evidence="1">
    <location>
        <begin position="311"/>
        <end position="332"/>
    </location>
</feature>
<dbReference type="Proteomes" id="UP000239757">
    <property type="component" value="Unassembled WGS sequence"/>
</dbReference>
<dbReference type="AlphaFoldDB" id="A0A2P5YU84"/>
<accession>A0A2P5YU84</accession>
<name>A0A2P5YU84_GOSBA</name>
<gene>
    <name evidence="2" type="ORF">GOBAR_AA01406</name>
</gene>
<protein>
    <submittedName>
        <fullName evidence="2">Uncharacterized protein</fullName>
    </submittedName>
</protein>
<reference evidence="2 3" key="1">
    <citation type="submission" date="2015-01" db="EMBL/GenBank/DDBJ databases">
        <title>Genome of allotetraploid Gossypium barbadense reveals genomic plasticity and fiber elongation in cotton evolution.</title>
        <authorList>
            <person name="Chen X."/>
            <person name="Liu X."/>
            <person name="Zhao B."/>
            <person name="Zheng H."/>
            <person name="Hu Y."/>
            <person name="Lu G."/>
            <person name="Yang C."/>
            <person name="Chen J."/>
            <person name="Shan C."/>
            <person name="Zhang L."/>
            <person name="Zhou Y."/>
            <person name="Wang L."/>
            <person name="Guo W."/>
            <person name="Bai Y."/>
            <person name="Ruan J."/>
            <person name="Shangguan X."/>
            <person name="Mao Y."/>
            <person name="Jiang J."/>
            <person name="Zhu Y."/>
            <person name="Lei J."/>
            <person name="Kang H."/>
            <person name="Chen S."/>
            <person name="He X."/>
            <person name="Wang R."/>
            <person name="Wang Y."/>
            <person name="Chen J."/>
            <person name="Wang L."/>
            <person name="Yu S."/>
            <person name="Wang B."/>
            <person name="Wei J."/>
            <person name="Song S."/>
            <person name="Lu X."/>
            <person name="Gao Z."/>
            <person name="Gu W."/>
            <person name="Deng X."/>
            <person name="Ma D."/>
            <person name="Wang S."/>
            <person name="Liang W."/>
            <person name="Fang L."/>
            <person name="Cai C."/>
            <person name="Zhu X."/>
            <person name="Zhou B."/>
            <person name="Zhang Y."/>
            <person name="Chen Z."/>
            <person name="Xu S."/>
            <person name="Zhu R."/>
            <person name="Wang S."/>
            <person name="Zhang T."/>
            <person name="Zhao G."/>
        </authorList>
    </citation>
    <scope>NUCLEOTIDE SEQUENCE [LARGE SCALE GENOMIC DNA]</scope>
    <source>
        <strain evidence="3">cv. Xinhai21</strain>
        <tissue evidence="2">Leaf</tissue>
    </source>
</reference>
<dbReference type="EMBL" id="KZ662785">
    <property type="protein sequence ID" value="PPS19171.1"/>
    <property type="molecule type" value="Genomic_DNA"/>
</dbReference>
<feature type="region of interest" description="Disordered" evidence="1">
    <location>
        <begin position="30"/>
        <end position="53"/>
    </location>
</feature>